<feature type="active site" description="Nucleophile" evidence="4">
    <location>
        <position position="194"/>
    </location>
</feature>
<comment type="similarity">
    <text evidence="1">Belongs to the peptidase S33 family.</text>
</comment>
<dbReference type="InterPro" id="IPR010497">
    <property type="entry name" value="Epoxide_hydro_N"/>
</dbReference>
<organism evidence="6 7">
    <name type="scientific">Fusarium heterosporum</name>
    <dbReference type="NCBI Taxonomy" id="42747"/>
    <lineage>
        <taxon>Eukaryota</taxon>
        <taxon>Fungi</taxon>
        <taxon>Dikarya</taxon>
        <taxon>Ascomycota</taxon>
        <taxon>Pezizomycotina</taxon>
        <taxon>Sordariomycetes</taxon>
        <taxon>Hypocreomycetidae</taxon>
        <taxon>Hypocreales</taxon>
        <taxon>Nectriaceae</taxon>
        <taxon>Fusarium</taxon>
        <taxon>Fusarium heterosporum species complex</taxon>
    </lineage>
</organism>
<evidence type="ECO:0000313" key="7">
    <source>
        <dbReference type="Proteomes" id="UP000567885"/>
    </source>
</evidence>
<dbReference type="PANTHER" id="PTHR21661:SF35">
    <property type="entry name" value="EPOXIDE HYDROLASE"/>
    <property type="match status" value="1"/>
</dbReference>
<dbReference type="PRINTS" id="PR00412">
    <property type="entry name" value="EPOXHYDRLASE"/>
</dbReference>
<dbReference type="InterPro" id="IPR029058">
    <property type="entry name" value="AB_hydrolase_fold"/>
</dbReference>
<dbReference type="EMBL" id="JAAGWQ010000129">
    <property type="protein sequence ID" value="KAF5664979.1"/>
    <property type="molecule type" value="Genomic_DNA"/>
</dbReference>
<protein>
    <submittedName>
        <fullName evidence="6">Epoxide hydrolase</fullName>
    </submittedName>
</protein>
<evidence type="ECO:0000256" key="3">
    <source>
        <dbReference type="ARBA" id="ARBA00022801"/>
    </source>
</evidence>
<keyword evidence="3 6" id="KW-0378">Hydrolase</keyword>
<sequence>MAVSAPFPFNFPLGLTAPQPFYLSVDRDFIEQTQIKVKTWRSPVALHSNWTNEGPPPDLLQDVAQYWGNEYDWPSVEVSLNHKGNHYATSVPIEGNYSASVSLHFVHQQSTNPDAIPLLLLHGWPSTHLEWSKVIEPLVNDDKTPFHVVAPDLPGFGFSPAPTKPGLGPRQNALVMDGLMKQLGYSKYGVASTDLGWQIAMWMVRDVESSIIGHITDFFAVSPTDDDLSRFAQNKSTKEEKAYISASNDWYTSHSAYSTINAQKPLTLSYGLGDSPVGLLAYIWDLMHMISDGYKYSYEELITDAFMLYMPGPYSNIRSYLEAYKSGMMDFHKNDVPTGVSQWNNANGPFPELASAQLPPRAWIERSSNLVYFAKHSVGGHFPAVSQPRKWVKDVRTFFSSVVQSK</sequence>
<keyword evidence="7" id="KW-1185">Reference proteome</keyword>
<dbReference type="AlphaFoldDB" id="A0A8H5T9F9"/>
<name>A0A8H5T9F9_FUSHE</name>
<dbReference type="GO" id="GO:0097176">
    <property type="term" value="P:epoxide metabolic process"/>
    <property type="evidence" value="ECO:0007669"/>
    <property type="project" value="TreeGrafter"/>
</dbReference>
<dbReference type="PANTHER" id="PTHR21661">
    <property type="entry name" value="EPOXIDE HYDROLASE 1-RELATED"/>
    <property type="match status" value="1"/>
</dbReference>
<dbReference type="Gene3D" id="3.40.50.1820">
    <property type="entry name" value="alpha/beta hydrolase"/>
    <property type="match status" value="1"/>
</dbReference>
<evidence type="ECO:0000256" key="4">
    <source>
        <dbReference type="PIRSR" id="PIRSR001112-1"/>
    </source>
</evidence>
<evidence type="ECO:0000313" key="6">
    <source>
        <dbReference type="EMBL" id="KAF5664979.1"/>
    </source>
</evidence>
<keyword evidence="2" id="KW-0058">Aromatic hydrocarbons catabolism</keyword>
<dbReference type="PIRSF" id="PIRSF001112">
    <property type="entry name" value="Epoxide_hydrolase"/>
    <property type="match status" value="1"/>
</dbReference>
<feature type="active site" description="Proton donor" evidence="4">
    <location>
        <position position="320"/>
    </location>
</feature>
<reference evidence="6 7" key="1">
    <citation type="submission" date="2020-05" db="EMBL/GenBank/DDBJ databases">
        <title>Identification and distribution of gene clusters putatively required for synthesis of sphingolipid metabolism inhibitors in phylogenetically diverse species of the filamentous fungus Fusarium.</title>
        <authorList>
            <person name="Kim H.-S."/>
            <person name="Busman M."/>
            <person name="Brown D.W."/>
            <person name="Divon H."/>
            <person name="Uhlig S."/>
            <person name="Proctor R.H."/>
        </authorList>
    </citation>
    <scope>NUCLEOTIDE SEQUENCE [LARGE SCALE GENOMIC DNA]</scope>
    <source>
        <strain evidence="6 7">NRRL 20693</strain>
    </source>
</reference>
<evidence type="ECO:0000256" key="1">
    <source>
        <dbReference type="ARBA" id="ARBA00010088"/>
    </source>
</evidence>
<evidence type="ECO:0000259" key="5">
    <source>
        <dbReference type="Pfam" id="PF06441"/>
    </source>
</evidence>
<dbReference type="InterPro" id="IPR000639">
    <property type="entry name" value="Epox_hydrolase-like"/>
</dbReference>
<proteinExistence type="inferred from homology"/>
<comment type="caution">
    <text evidence="6">The sequence shown here is derived from an EMBL/GenBank/DDBJ whole genome shotgun (WGS) entry which is preliminary data.</text>
</comment>
<dbReference type="GO" id="GO:0004301">
    <property type="term" value="F:epoxide hydrolase activity"/>
    <property type="evidence" value="ECO:0007669"/>
    <property type="project" value="TreeGrafter"/>
</dbReference>
<dbReference type="InterPro" id="IPR016292">
    <property type="entry name" value="Epoxide_hydrolase"/>
</dbReference>
<feature type="active site" description="Proton acceptor" evidence="4">
    <location>
        <position position="381"/>
    </location>
</feature>
<feature type="domain" description="Epoxide hydrolase N-terminal" evidence="5">
    <location>
        <begin position="18"/>
        <end position="131"/>
    </location>
</feature>
<dbReference type="Proteomes" id="UP000567885">
    <property type="component" value="Unassembled WGS sequence"/>
</dbReference>
<gene>
    <name evidence="6" type="ORF">FHETE_6839</name>
</gene>
<accession>A0A8H5T9F9</accession>
<dbReference type="OrthoDB" id="6431331at2759"/>
<dbReference type="Pfam" id="PF06441">
    <property type="entry name" value="EHN"/>
    <property type="match status" value="1"/>
</dbReference>
<evidence type="ECO:0000256" key="2">
    <source>
        <dbReference type="ARBA" id="ARBA00022797"/>
    </source>
</evidence>
<dbReference type="SUPFAM" id="SSF53474">
    <property type="entry name" value="alpha/beta-Hydrolases"/>
    <property type="match status" value="1"/>
</dbReference>